<dbReference type="Proteomes" id="UP000185999">
    <property type="component" value="Unassembled WGS sequence"/>
</dbReference>
<proteinExistence type="inferred from homology"/>
<dbReference type="SUPFAM" id="SSF47203">
    <property type="entry name" value="Acyl-CoA dehydrogenase C-terminal domain-like"/>
    <property type="match status" value="1"/>
</dbReference>
<comment type="cofactor">
    <cofactor evidence="1 6">
        <name>FAD</name>
        <dbReference type="ChEBI" id="CHEBI:57692"/>
    </cofactor>
</comment>
<evidence type="ECO:0000256" key="1">
    <source>
        <dbReference type="ARBA" id="ARBA00001974"/>
    </source>
</evidence>
<dbReference type="Pfam" id="PF02771">
    <property type="entry name" value="Acyl-CoA_dh_N"/>
    <property type="match status" value="1"/>
</dbReference>
<dbReference type="Gene3D" id="1.10.540.10">
    <property type="entry name" value="Acyl-CoA dehydrogenase/oxidase, N-terminal domain"/>
    <property type="match status" value="1"/>
</dbReference>
<dbReference type="SUPFAM" id="SSF56645">
    <property type="entry name" value="Acyl-CoA dehydrogenase NM domain-like"/>
    <property type="match status" value="1"/>
</dbReference>
<dbReference type="Gene3D" id="1.20.140.10">
    <property type="entry name" value="Butyryl-CoA Dehydrogenase, subunit A, domain 3"/>
    <property type="match status" value="1"/>
</dbReference>
<feature type="domain" description="Acyl-CoA dehydrogenase/oxidase N-terminal" evidence="9">
    <location>
        <begin position="77"/>
        <end position="157"/>
    </location>
</feature>
<sequence>MSDYHFPRQDAQFVLDHVVEFSRVCENLGQDELNSGLIDAILNEAARLGSEILAPLNQIGNQSGAVITDAGVQETAGFKEAYQQFVDSGWPSLAGDPELGGQGLPRTLSTAVMEIWQSANMAFSLCPLLTQGAVEALTEHASPQLKKTYLEKMISGEWTATMNLTESDAGTDLAAIKSRAIPEESHYRIFGQKIFITWGDHQMTDNIVHLVLARLPDAPIGVKGISLFIVPKFLVNSEGLLGERNDVSAVSLEHKMGIHGSPTCVMSYGDNGGAIGYLVGEPHTGLACMFTMMNDARQGVGLQGLAISERAYQQALSYAKDRIQGTQRDGSRIAIIKHPDVRRMLMLMKSGTEAMRVLTYVAAAESDRLKAAEGDQIAHHQARLNLYTPIVKGWMTELAQELTSLGVQVHGGMGFIEETGAAQHYCDARILPIYEGTTGIQGLDLVGRKILTDKGAALISLLDEMAVDLNRLRVSNELQVALKSAQDAEQQVRDGVNWLLNHADEASAVGVNLMMSLGYLCGGWLMLKSAAKALDLSLKPNADQTFLTAKQVSARFYCEHFLPRVAMHLHAMTAGSAAIMALDEEQF</sequence>
<dbReference type="Pfam" id="PF02770">
    <property type="entry name" value="Acyl-CoA_dh_M"/>
    <property type="match status" value="1"/>
</dbReference>
<dbReference type="InterPro" id="IPR046373">
    <property type="entry name" value="Acyl-CoA_Oxase/DH_mid-dom_sf"/>
</dbReference>
<evidence type="ECO:0000256" key="4">
    <source>
        <dbReference type="ARBA" id="ARBA00022827"/>
    </source>
</evidence>
<dbReference type="RefSeq" id="WP_054341088.1">
    <property type="nucleotide sequence ID" value="NZ_FTOE01000008.1"/>
</dbReference>
<dbReference type="GO" id="GO:0050660">
    <property type="term" value="F:flavin adenine dinucleotide binding"/>
    <property type="evidence" value="ECO:0007669"/>
    <property type="project" value="InterPro"/>
</dbReference>
<keyword evidence="5 6" id="KW-0560">Oxidoreductase</keyword>
<dbReference type="Gene3D" id="2.40.110.10">
    <property type="entry name" value="Butyryl-CoA Dehydrogenase, subunit A, domain 2"/>
    <property type="match status" value="1"/>
</dbReference>
<keyword evidence="4 6" id="KW-0274">FAD</keyword>
<dbReference type="InterPro" id="IPR009075">
    <property type="entry name" value="AcylCo_DH/oxidase_C"/>
</dbReference>
<evidence type="ECO:0000313" key="12">
    <source>
        <dbReference type="Proteomes" id="UP000185999"/>
    </source>
</evidence>
<gene>
    <name evidence="11" type="ORF">SAMN05421760_108166</name>
</gene>
<dbReference type="InterPro" id="IPR009100">
    <property type="entry name" value="AcylCoA_DH/oxidase_NM_dom_sf"/>
</dbReference>
<keyword evidence="3 6" id="KW-0285">Flavoprotein</keyword>
<evidence type="ECO:0000259" key="9">
    <source>
        <dbReference type="Pfam" id="PF02771"/>
    </source>
</evidence>
<evidence type="ECO:0000259" key="8">
    <source>
        <dbReference type="Pfam" id="PF02770"/>
    </source>
</evidence>
<dbReference type="GO" id="GO:0016627">
    <property type="term" value="F:oxidoreductase activity, acting on the CH-CH group of donors"/>
    <property type="evidence" value="ECO:0007669"/>
    <property type="project" value="InterPro"/>
</dbReference>
<dbReference type="AlphaFoldDB" id="A0A1N7N9M3"/>
<dbReference type="InterPro" id="IPR013786">
    <property type="entry name" value="AcylCoA_DH/ox_N"/>
</dbReference>
<dbReference type="EMBL" id="FTOE01000008">
    <property type="protein sequence ID" value="SIS95054.1"/>
    <property type="molecule type" value="Genomic_DNA"/>
</dbReference>
<feature type="domain" description="Acyl-CoA dehydrogenase/oxidase C-terminal" evidence="7">
    <location>
        <begin position="284"/>
        <end position="443"/>
    </location>
</feature>
<dbReference type="InterPro" id="IPR037069">
    <property type="entry name" value="AcylCoA_DH/ox_N_sf"/>
</dbReference>
<reference evidence="12" key="1">
    <citation type="submission" date="2017-01" db="EMBL/GenBank/DDBJ databases">
        <authorList>
            <person name="Varghese N."/>
            <person name="Submissions S."/>
        </authorList>
    </citation>
    <scope>NUCLEOTIDE SEQUENCE [LARGE SCALE GENOMIC DNA]</scope>
    <source>
        <strain evidence="12">DSM 22306</strain>
    </source>
</reference>
<dbReference type="Pfam" id="PF12806">
    <property type="entry name" value="Acyl-CoA_dh_C"/>
    <property type="match status" value="1"/>
</dbReference>
<evidence type="ECO:0000313" key="11">
    <source>
        <dbReference type="EMBL" id="SIS95054.1"/>
    </source>
</evidence>
<dbReference type="InterPro" id="IPR036250">
    <property type="entry name" value="AcylCo_DH-like_C"/>
</dbReference>
<dbReference type="Pfam" id="PF00441">
    <property type="entry name" value="Acyl-CoA_dh_1"/>
    <property type="match status" value="1"/>
</dbReference>
<evidence type="ECO:0000256" key="3">
    <source>
        <dbReference type="ARBA" id="ARBA00022630"/>
    </source>
</evidence>
<keyword evidence="12" id="KW-1185">Reference proteome</keyword>
<dbReference type="InterPro" id="IPR006091">
    <property type="entry name" value="Acyl-CoA_Oxase/DH_mid-dom"/>
</dbReference>
<evidence type="ECO:0000256" key="6">
    <source>
        <dbReference type="RuleBase" id="RU362125"/>
    </source>
</evidence>
<feature type="domain" description="Acyl-CoA oxidase/dehydrogenase middle" evidence="8">
    <location>
        <begin position="162"/>
        <end position="267"/>
    </location>
</feature>
<evidence type="ECO:0000256" key="5">
    <source>
        <dbReference type="ARBA" id="ARBA00023002"/>
    </source>
</evidence>
<dbReference type="PANTHER" id="PTHR42803">
    <property type="entry name" value="ACYL-COA DEHYDROGENASE"/>
    <property type="match status" value="1"/>
</dbReference>
<dbReference type="STRING" id="619304.SAMN05421760_108166"/>
<dbReference type="InterPro" id="IPR052166">
    <property type="entry name" value="Diverse_Acyl-CoA_DH"/>
</dbReference>
<evidence type="ECO:0000259" key="10">
    <source>
        <dbReference type="Pfam" id="PF12806"/>
    </source>
</evidence>
<dbReference type="InterPro" id="IPR025878">
    <property type="entry name" value="Acyl-CoA_dh-like_C_dom"/>
</dbReference>
<accession>A0A1N7N9M3</accession>
<dbReference type="OrthoDB" id="9764895at2"/>
<evidence type="ECO:0000259" key="7">
    <source>
        <dbReference type="Pfam" id="PF00441"/>
    </source>
</evidence>
<organism evidence="11 12">
    <name type="scientific">Neptunomonas antarctica</name>
    <dbReference type="NCBI Taxonomy" id="619304"/>
    <lineage>
        <taxon>Bacteria</taxon>
        <taxon>Pseudomonadati</taxon>
        <taxon>Pseudomonadota</taxon>
        <taxon>Gammaproteobacteria</taxon>
        <taxon>Oceanospirillales</taxon>
        <taxon>Oceanospirillaceae</taxon>
        <taxon>Neptunomonas</taxon>
    </lineage>
</organism>
<comment type="similarity">
    <text evidence="2 6">Belongs to the acyl-CoA dehydrogenase family.</text>
</comment>
<name>A0A1N7N9M3_9GAMM</name>
<protein>
    <submittedName>
        <fullName evidence="11">Acyl-CoA dehydrogenase</fullName>
    </submittedName>
</protein>
<feature type="domain" description="Acetyl-CoA dehydrogenase-like C-terminal" evidence="10">
    <location>
        <begin position="476"/>
        <end position="583"/>
    </location>
</feature>
<evidence type="ECO:0000256" key="2">
    <source>
        <dbReference type="ARBA" id="ARBA00009347"/>
    </source>
</evidence>
<dbReference type="PANTHER" id="PTHR42803:SF1">
    <property type="entry name" value="BROAD-SPECIFICITY LINEAR ACYL-COA DEHYDROGENASE FADE5"/>
    <property type="match status" value="1"/>
</dbReference>